<evidence type="ECO:0000313" key="3">
    <source>
        <dbReference type="Proteomes" id="UP000621799"/>
    </source>
</evidence>
<evidence type="ECO:0008006" key="4">
    <source>
        <dbReference type="Google" id="ProtNLM"/>
    </source>
</evidence>
<keyword evidence="1" id="KW-0732">Signal</keyword>
<feature type="signal peptide" evidence="1">
    <location>
        <begin position="1"/>
        <end position="27"/>
    </location>
</feature>
<keyword evidence="3" id="KW-1185">Reference proteome</keyword>
<feature type="chain" id="PRO_5037219675" description="PEP-CTERM protein-sorting domain-containing protein" evidence="1">
    <location>
        <begin position="28"/>
        <end position="259"/>
    </location>
</feature>
<dbReference type="PROSITE" id="PS51257">
    <property type="entry name" value="PROKAR_LIPOPROTEIN"/>
    <property type="match status" value="1"/>
</dbReference>
<dbReference type="EMBL" id="JADEXN010000070">
    <property type="protein sequence ID" value="MBE9040277.1"/>
    <property type="molecule type" value="Genomic_DNA"/>
</dbReference>
<proteinExistence type="predicted"/>
<dbReference type="AlphaFoldDB" id="A0A928VWZ2"/>
<reference evidence="2" key="1">
    <citation type="submission" date="2020-10" db="EMBL/GenBank/DDBJ databases">
        <authorList>
            <person name="Castelo-Branco R."/>
            <person name="Eusebio N."/>
            <person name="Adriana R."/>
            <person name="Vieira A."/>
            <person name="Brugerolle De Fraissinette N."/>
            <person name="Rezende De Castro R."/>
            <person name="Schneider M.P."/>
            <person name="Vasconcelos V."/>
            <person name="Leao P.N."/>
        </authorList>
    </citation>
    <scope>NUCLEOTIDE SEQUENCE</scope>
    <source>
        <strain evidence="2">LEGE 11467</strain>
    </source>
</reference>
<protein>
    <recommendedName>
        <fullName evidence="4">PEP-CTERM protein-sorting domain-containing protein</fullName>
    </recommendedName>
</protein>
<dbReference type="RefSeq" id="WP_264320531.1">
    <property type="nucleotide sequence ID" value="NZ_JADEXN010000070.1"/>
</dbReference>
<gene>
    <name evidence="2" type="ORF">IQ235_05660</name>
</gene>
<name>A0A928VWZ2_9CYAN</name>
<dbReference type="Proteomes" id="UP000621799">
    <property type="component" value="Unassembled WGS sequence"/>
</dbReference>
<evidence type="ECO:0000256" key="1">
    <source>
        <dbReference type="SAM" id="SignalP"/>
    </source>
</evidence>
<sequence>MIARQKISAAIASYVLMILACGQPGRAATITASTTGLDTGGDAVLGLNSFFQVAFDEGATDVRISSFTFDISPDTDGFFDPNGVSLFDLNGGVPTLGGSSGIAATDINFEILNGGKQLRGTLLTDAFSVGRSLTFGIDTDNVGLSEIPIPVTIGLQTVQVNIDTGADFGKVGALFSVELSDGTSSSTPFEVTRDVSIEDITDGINADPPMEPEPAPQSVAILKLDSIRSVPEPTLSTFAAIAILGVGSRVKRNRLKSDR</sequence>
<evidence type="ECO:0000313" key="2">
    <source>
        <dbReference type="EMBL" id="MBE9040277.1"/>
    </source>
</evidence>
<comment type="caution">
    <text evidence="2">The sequence shown here is derived from an EMBL/GenBank/DDBJ whole genome shotgun (WGS) entry which is preliminary data.</text>
</comment>
<accession>A0A928VWZ2</accession>
<organism evidence="2 3">
    <name type="scientific">Zarconia navalis LEGE 11467</name>
    <dbReference type="NCBI Taxonomy" id="1828826"/>
    <lineage>
        <taxon>Bacteria</taxon>
        <taxon>Bacillati</taxon>
        <taxon>Cyanobacteriota</taxon>
        <taxon>Cyanophyceae</taxon>
        <taxon>Oscillatoriophycideae</taxon>
        <taxon>Oscillatoriales</taxon>
        <taxon>Oscillatoriales incertae sedis</taxon>
        <taxon>Zarconia</taxon>
        <taxon>Zarconia navalis</taxon>
    </lineage>
</organism>